<dbReference type="EMBL" id="JBHXKZ010000003">
    <property type="protein sequence ID" value="MFD4822126.1"/>
    <property type="molecule type" value="Genomic_DNA"/>
</dbReference>
<dbReference type="Proteomes" id="UP001598352">
    <property type="component" value="Unassembled WGS sequence"/>
</dbReference>
<dbReference type="Pfam" id="PF21418">
    <property type="entry name" value="LinB-like_C"/>
    <property type="match status" value="1"/>
</dbReference>
<gene>
    <name evidence="3" type="ORF">ACFWOQ_06065</name>
</gene>
<dbReference type="InterPro" id="IPR043519">
    <property type="entry name" value="NT_sf"/>
</dbReference>
<organism evidence="3 4">
    <name type="scientific">Streptomyces rubiginosohelvolus</name>
    <dbReference type="NCBI Taxonomy" id="67362"/>
    <lineage>
        <taxon>Bacteria</taxon>
        <taxon>Bacillati</taxon>
        <taxon>Actinomycetota</taxon>
        <taxon>Actinomycetes</taxon>
        <taxon>Kitasatosporales</taxon>
        <taxon>Streptomycetaceae</taxon>
        <taxon>Streptomyces</taxon>
    </lineage>
</organism>
<name>A0ABW6EUZ5_9ACTN</name>
<sequence length="307" mass="33107">MPHTRPTHARTAPAPLPADALPLDRRIESLRATAEADPRVEGVLLYGSWTLGEADAHSDLDACLYVREEDVDAFDGREFVERLAPLKLAYTNMYGILAVVFDDLMRGEFHVEPTGPGIAEIATWRGQVHFPRPEAAVLLDRTGRLTAAARELAAFTPPEPVITAQQLTDELANWTLMLAHVQARGEHARAHNLLHAVIAPLQLKLCRLLRGSTAHWLTPSRALEADLPGADVERYATTTGPLTSEAVRTAAANSWEWSRELAAEAADRWGTRLPLGLHEEIAGALAPGGGGDGLSSPLGSPAMECGP</sequence>
<reference evidence="3 4" key="1">
    <citation type="submission" date="2024-09" db="EMBL/GenBank/DDBJ databases">
        <title>The Natural Products Discovery Center: Release of the First 8490 Sequenced Strains for Exploring Actinobacteria Biosynthetic Diversity.</title>
        <authorList>
            <person name="Kalkreuter E."/>
            <person name="Kautsar S.A."/>
            <person name="Yang D."/>
            <person name="Bader C.D."/>
            <person name="Teijaro C.N."/>
            <person name="Fluegel L."/>
            <person name="Davis C.M."/>
            <person name="Simpson J.R."/>
            <person name="Lauterbach L."/>
            <person name="Steele A.D."/>
            <person name="Gui C."/>
            <person name="Meng S."/>
            <person name="Li G."/>
            <person name="Viehrig K."/>
            <person name="Ye F."/>
            <person name="Su P."/>
            <person name="Kiefer A.F."/>
            <person name="Nichols A."/>
            <person name="Cepeda A.J."/>
            <person name="Yan W."/>
            <person name="Fan B."/>
            <person name="Jiang Y."/>
            <person name="Adhikari A."/>
            <person name="Zheng C.-J."/>
            <person name="Schuster L."/>
            <person name="Cowan T.M."/>
            <person name="Smanski M.J."/>
            <person name="Chevrette M.G."/>
            <person name="De Carvalho L.P.S."/>
            <person name="Shen B."/>
        </authorList>
    </citation>
    <scope>NUCLEOTIDE SEQUENCE [LARGE SCALE GENOMIC DNA]</scope>
    <source>
        <strain evidence="3 4">NPDC058428</strain>
    </source>
</reference>
<dbReference type="Gene3D" id="3.30.460.10">
    <property type="entry name" value="Beta Polymerase, domain 2"/>
    <property type="match status" value="1"/>
</dbReference>
<protein>
    <submittedName>
        <fullName evidence="3">Nucleotidyltransferase domain-containing protein</fullName>
    </submittedName>
</protein>
<evidence type="ECO:0000259" key="2">
    <source>
        <dbReference type="Pfam" id="PF21418"/>
    </source>
</evidence>
<evidence type="ECO:0000313" key="3">
    <source>
        <dbReference type="EMBL" id="MFD4822126.1"/>
    </source>
</evidence>
<evidence type="ECO:0000313" key="4">
    <source>
        <dbReference type="Proteomes" id="UP001598352"/>
    </source>
</evidence>
<dbReference type="SUPFAM" id="SSF81301">
    <property type="entry name" value="Nucleotidyltransferase"/>
    <property type="match status" value="1"/>
</dbReference>
<dbReference type="Gene3D" id="1.20.120.330">
    <property type="entry name" value="Nucleotidyltransferases domain 2"/>
    <property type="match status" value="1"/>
</dbReference>
<feature type="domain" description="Lincosamide nucleotidyltransferase-like C-terminal" evidence="2">
    <location>
        <begin position="166"/>
        <end position="268"/>
    </location>
</feature>
<dbReference type="RefSeq" id="WP_382770666.1">
    <property type="nucleotide sequence ID" value="NZ_JBHXKZ010000003.1"/>
</dbReference>
<feature type="region of interest" description="Disordered" evidence="1">
    <location>
        <begin position="288"/>
        <end position="307"/>
    </location>
</feature>
<accession>A0ABW6EUZ5</accession>
<dbReference type="CDD" id="cd05403">
    <property type="entry name" value="NT_KNTase_like"/>
    <property type="match status" value="1"/>
</dbReference>
<comment type="caution">
    <text evidence="3">The sequence shown here is derived from an EMBL/GenBank/DDBJ whole genome shotgun (WGS) entry which is preliminary data.</text>
</comment>
<proteinExistence type="predicted"/>
<evidence type="ECO:0000256" key="1">
    <source>
        <dbReference type="SAM" id="MobiDB-lite"/>
    </source>
</evidence>
<dbReference type="InterPro" id="IPR048495">
    <property type="entry name" value="LinB-like_C"/>
</dbReference>
<keyword evidence="4" id="KW-1185">Reference proteome</keyword>